<protein>
    <recommendedName>
        <fullName evidence="3">Deoxynucleoside kinase domain-containing protein</fullName>
    </recommendedName>
</protein>
<gene>
    <name evidence="1" type="ORF">COU89_00265</name>
</gene>
<evidence type="ECO:0000313" key="1">
    <source>
        <dbReference type="EMBL" id="PJE63972.1"/>
    </source>
</evidence>
<accession>A0A2M8KVN4</accession>
<dbReference type="EMBL" id="PFEE01000006">
    <property type="protein sequence ID" value="PJE63972.1"/>
    <property type="molecule type" value="Genomic_DNA"/>
</dbReference>
<evidence type="ECO:0000313" key="2">
    <source>
        <dbReference type="Proteomes" id="UP000231569"/>
    </source>
</evidence>
<sequence length="196" mass="22809">MEKQQLIVLEGIPGGGKTSIFTELQNRMPWSFNFIPEIIVSFNPLEDYDVEMVLENDRQKYKIAAKSNLPVIMDRSYVSSINWDYVLMKQKKRNNFKKKFSSLSALKLNGDIRPADYYLFFNISPRISIERKKLPKRSGLAWSTESSLTIAITYYFEYFREIEPKSKLLTIDASQNSNIVFFHTVSLLEKILKGTI</sequence>
<proteinExistence type="predicted"/>
<dbReference type="Gene3D" id="3.40.50.300">
    <property type="entry name" value="P-loop containing nucleotide triphosphate hydrolases"/>
    <property type="match status" value="1"/>
</dbReference>
<reference evidence="2" key="1">
    <citation type="submission" date="2017-09" db="EMBL/GenBank/DDBJ databases">
        <title>Depth-based differentiation of microbial function through sediment-hosted aquifers and enrichment of novel symbionts in the deep terrestrial subsurface.</title>
        <authorList>
            <person name="Probst A.J."/>
            <person name="Ladd B."/>
            <person name="Jarett J.K."/>
            <person name="Geller-Mcgrath D.E."/>
            <person name="Sieber C.M.K."/>
            <person name="Emerson J.B."/>
            <person name="Anantharaman K."/>
            <person name="Thomas B.C."/>
            <person name="Malmstrom R."/>
            <person name="Stieglmeier M."/>
            <person name="Klingl A."/>
            <person name="Woyke T."/>
            <person name="Ryan C.M."/>
            <person name="Banfield J.F."/>
        </authorList>
    </citation>
    <scope>NUCLEOTIDE SEQUENCE [LARGE SCALE GENOMIC DNA]</scope>
</reference>
<organism evidence="1 2">
    <name type="scientific">Candidatus Roizmanbacteria bacterium CG10_big_fil_rev_8_21_14_0_10_45_7</name>
    <dbReference type="NCBI Taxonomy" id="1974854"/>
    <lineage>
        <taxon>Bacteria</taxon>
        <taxon>Candidatus Roizmaniibacteriota</taxon>
    </lineage>
</organism>
<dbReference type="SUPFAM" id="SSF52540">
    <property type="entry name" value="P-loop containing nucleoside triphosphate hydrolases"/>
    <property type="match status" value="1"/>
</dbReference>
<dbReference type="InterPro" id="IPR027417">
    <property type="entry name" value="P-loop_NTPase"/>
</dbReference>
<comment type="caution">
    <text evidence="1">The sequence shown here is derived from an EMBL/GenBank/DDBJ whole genome shotgun (WGS) entry which is preliminary data.</text>
</comment>
<evidence type="ECO:0008006" key="3">
    <source>
        <dbReference type="Google" id="ProtNLM"/>
    </source>
</evidence>
<dbReference type="AlphaFoldDB" id="A0A2M8KVN4"/>
<dbReference type="Proteomes" id="UP000231569">
    <property type="component" value="Unassembled WGS sequence"/>
</dbReference>
<name>A0A2M8KVN4_9BACT</name>